<evidence type="ECO:0000313" key="7">
    <source>
        <dbReference type="Proteomes" id="UP000266016"/>
    </source>
</evidence>
<comment type="similarity">
    <text evidence="1">Belongs to the LysR transcriptional regulatory family.</text>
</comment>
<dbReference type="InterPro" id="IPR005119">
    <property type="entry name" value="LysR_subst-bd"/>
</dbReference>
<keyword evidence="3" id="KW-0238">DNA-binding</keyword>
<accession>A0A398B313</accession>
<dbReference type="GO" id="GO:0003700">
    <property type="term" value="F:DNA-binding transcription factor activity"/>
    <property type="evidence" value="ECO:0007669"/>
    <property type="project" value="InterPro"/>
</dbReference>
<dbReference type="PANTHER" id="PTHR30126">
    <property type="entry name" value="HTH-TYPE TRANSCRIPTIONAL REGULATOR"/>
    <property type="match status" value="1"/>
</dbReference>
<dbReference type="SUPFAM" id="SSF53850">
    <property type="entry name" value="Periplasmic binding protein-like II"/>
    <property type="match status" value="1"/>
</dbReference>
<dbReference type="GO" id="GO:0000976">
    <property type="term" value="F:transcription cis-regulatory region binding"/>
    <property type="evidence" value="ECO:0007669"/>
    <property type="project" value="TreeGrafter"/>
</dbReference>
<keyword evidence="7" id="KW-1185">Reference proteome</keyword>
<keyword evidence="4" id="KW-0804">Transcription</keyword>
<evidence type="ECO:0000259" key="5">
    <source>
        <dbReference type="PROSITE" id="PS50931"/>
    </source>
</evidence>
<dbReference type="InterPro" id="IPR036390">
    <property type="entry name" value="WH_DNA-bd_sf"/>
</dbReference>
<dbReference type="Pfam" id="PF03466">
    <property type="entry name" value="LysR_substrate"/>
    <property type="match status" value="1"/>
</dbReference>
<proteinExistence type="inferred from homology"/>
<evidence type="ECO:0000313" key="6">
    <source>
        <dbReference type="EMBL" id="RID84339.1"/>
    </source>
</evidence>
<reference evidence="6 7" key="1">
    <citation type="submission" date="2018-08" db="EMBL/GenBank/DDBJ databases">
        <title>Bacillus jemisoniae sp. nov., Bacillus chryseoplanitiae sp. nov., Bacillus resnikiae sp. nov., and Bacillus frankliniae sp. nov., isolated from Viking spacecraft and associated surfaces.</title>
        <authorList>
            <person name="Seuylemezian A."/>
            <person name="Vaishampayan P."/>
        </authorList>
    </citation>
    <scope>NUCLEOTIDE SEQUENCE [LARGE SCALE GENOMIC DNA]</scope>
    <source>
        <strain evidence="6 7">MA001</strain>
    </source>
</reference>
<dbReference type="InterPro" id="IPR036388">
    <property type="entry name" value="WH-like_DNA-bd_sf"/>
</dbReference>
<dbReference type="PROSITE" id="PS50931">
    <property type="entry name" value="HTH_LYSR"/>
    <property type="match status" value="1"/>
</dbReference>
<evidence type="ECO:0000256" key="1">
    <source>
        <dbReference type="ARBA" id="ARBA00009437"/>
    </source>
</evidence>
<name>A0A398B313_9BACI</name>
<feature type="domain" description="HTH lysR-type" evidence="5">
    <location>
        <begin position="1"/>
        <end position="58"/>
    </location>
</feature>
<evidence type="ECO:0000256" key="2">
    <source>
        <dbReference type="ARBA" id="ARBA00023015"/>
    </source>
</evidence>
<sequence>MNFEQLDYIKAIVENKSMSIASQQLHVTQSAISQSIAMLEKELGVQLFKRSRNGTSPTEDGLWIIPKLMEILQKSNELKMDIQSKTETFSGKVTIATIPSIFMTLLPEALASFKKDFPLVHYAISELENNQVLKAIEQKKADVGFITLTHESKSLDNQLIYHPLNQQSHFHLLVSAKSILAIRSEIQLQDVLDESFILFGEHFYSSLTKGFEEKYKQLSIIFQSSNPEVIKKSVAAGLGVSVVSKTMIEDDPYIESGRIKAIPLIGYPFNFSLSFGAIYDRNCSNYKLVQRMLTYFNK</sequence>
<comment type="caution">
    <text evidence="6">The sequence shown here is derived from an EMBL/GenBank/DDBJ whole genome shotgun (WGS) entry which is preliminary data.</text>
</comment>
<dbReference type="RefSeq" id="WP_119117839.1">
    <property type="nucleotide sequence ID" value="NZ_QWVS01000026.1"/>
</dbReference>
<dbReference type="FunFam" id="1.10.10.10:FF:000001">
    <property type="entry name" value="LysR family transcriptional regulator"/>
    <property type="match status" value="1"/>
</dbReference>
<dbReference type="EMBL" id="QWVS01000026">
    <property type="protein sequence ID" value="RID84339.1"/>
    <property type="molecule type" value="Genomic_DNA"/>
</dbReference>
<protein>
    <submittedName>
        <fullName evidence="6">LysR family transcriptional regulator</fullName>
    </submittedName>
</protein>
<dbReference type="CDD" id="cd05466">
    <property type="entry name" value="PBP2_LTTR_substrate"/>
    <property type="match status" value="1"/>
</dbReference>
<dbReference type="InterPro" id="IPR000847">
    <property type="entry name" value="LysR_HTH_N"/>
</dbReference>
<dbReference type="SUPFAM" id="SSF46785">
    <property type="entry name" value="Winged helix' DNA-binding domain"/>
    <property type="match status" value="1"/>
</dbReference>
<dbReference type="AlphaFoldDB" id="A0A398B313"/>
<dbReference type="Pfam" id="PF00126">
    <property type="entry name" value="HTH_1"/>
    <property type="match status" value="1"/>
</dbReference>
<evidence type="ECO:0000256" key="3">
    <source>
        <dbReference type="ARBA" id="ARBA00023125"/>
    </source>
</evidence>
<dbReference type="Gene3D" id="3.40.190.10">
    <property type="entry name" value="Periplasmic binding protein-like II"/>
    <property type="match status" value="2"/>
</dbReference>
<evidence type="ECO:0000256" key="4">
    <source>
        <dbReference type="ARBA" id="ARBA00023163"/>
    </source>
</evidence>
<dbReference type="PRINTS" id="PR00039">
    <property type="entry name" value="HTHLYSR"/>
</dbReference>
<organism evidence="6 7">
    <name type="scientific">Peribacillus asahii</name>
    <dbReference type="NCBI Taxonomy" id="228899"/>
    <lineage>
        <taxon>Bacteria</taxon>
        <taxon>Bacillati</taxon>
        <taxon>Bacillota</taxon>
        <taxon>Bacilli</taxon>
        <taxon>Bacillales</taxon>
        <taxon>Bacillaceae</taxon>
        <taxon>Peribacillus</taxon>
    </lineage>
</organism>
<dbReference type="Gene3D" id="1.10.10.10">
    <property type="entry name" value="Winged helix-like DNA-binding domain superfamily/Winged helix DNA-binding domain"/>
    <property type="match status" value="1"/>
</dbReference>
<keyword evidence="2" id="KW-0805">Transcription regulation</keyword>
<dbReference type="Proteomes" id="UP000266016">
    <property type="component" value="Unassembled WGS sequence"/>
</dbReference>
<gene>
    <name evidence="6" type="ORF">D1953_14125</name>
</gene>
<dbReference type="PANTHER" id="PTHR30126:SF40">
    <property type="entry name" value="HTH-TYPE TRANSCRIPTIONAL REGULATOR GLTR"/>
    <property type="match status" value="1"/>
</dbReference>